<reference evidence="1 2" key="1">
    <citation type="submission" date="2016-10" db="EMBL/GenBank/DDBJ databases">
        <authorList>
            <person name="de Groot N.N."/>
        </authorList>
    </citation>
    <scope>NUCLEOTIDE SEQUENCE [LARGE SCALE GENOMIC DNA]</scope>
    <source>
        <strain evidence="1 2">DSM 23553</strain>
    </source>
</reference>
<dbReference type="OrthoDB" id="9811959at2"/>
<dbReference type="NCBIfam" id="TIGR02436">
    <property type="entry name" value="four helix bundle protein"/>
    <property type="match status" value="1"/>
</dbReference>
<dbReference type="InterPro" id="IPR012657">
    <property type="entry name" value="23S_rRNA-intervening_sequence"/>
</dbReference>
<dbReference type="Proteomes" id="UP000199448">
    <property type="component" value="Unassembled WGS sequence"/>
</dbReference>
<name>A0A1H5K1Y1_9FLAO</name>
<dbReference type="Pfam" id="PF05635">
    <property type="entry name" value="23S_rRNA_IVP"/>
    <property type="match status" value="1"/>
</dbReference>
<dbReference type="RefSeq" id="WP_093112143.1">
    <property type="nucleotide sequence ID" value="NZ_FNGG01000001.1"/>
</dbReference>
<sequence length="122" mass="14338">MIKSFKDLDIYQESYALAMEIFRETRQFPKEETFSLTSQIVRASRSVAANISEGWSKRQYEQIFKQQLVNALGSNGEIETWLDFAVDCNYLSKEVHGQLREKNEIVGKKINRLHQNWKNYGK</sequence>
<keyword evidence="2" id="KW-1185">Reference proteome</keyword>
<proteinExistence type="predicted"/>
<dbReference type="PANTHER" id="PTHR38471:SF2">
    <property type="entry name" value="FOUR HELIX BUNDLE PROTEIN"/>
    <property type="match status" value="1"/>
</dbReference>
<dbReference type="PANTHER" id="PTHR38471">
    <property type="entry name" value="FOUR HELIX BUNDLE PROTEIN"/>
    <property type="match status" value="1"/>
</dbReference>
<dbReference type="SUPFAM" id="SSF158446">
    <property type="entry name" value="IVS-encoded protein-like"/>
    <property type="match status" value="1"/>
</dbReference>
<dbReference type="STRING" id="390640.SAMN04488034_101925"/>
<gene>
    <name evidence="1" type="ORF">SAMN04488034_101925</name>
</gene>
<dbReference type="EMBL" id="FNUG01000001">
    <property type="protein sequence ID" value="SEE57998.1"/>
    <property type="molecule type" value="Genomic_DNA"/>
</dbReference>
<dbReference type="AlphaFoldDB" id="A0A1H5K1Y1"/>
<accession>A0A1H5K1Y1</accession>
<dbReference type="Gene3D" id="1.20.1440.60">
    <property type="entry name" value="23S rRNA-intervening sequence"/>
    <property type="match status" value="1"/>
</dbReference>
<evidence type="ECO:0000313" key="1">
    <source>
        <dbReference type="EMBL" id="SEE57998.1"/>
    </source>
</evidence>
<organism evidence="1 2">
    <name type="scientific">Salinimicrobium catena</name>
    <dbReference type="NCBI Taxonomy" id="390640"/>
    <lineage>
        <taxon>Bacteria</taxon>
        <taxon>Pseudomonadati</taxon>
        <taxon>Bacteroidota</taxon>
        <taxon>Flavobacteriia</taxon>
        <taxon>Flavobacteriales</taxon>
        <taxon>Flavobacteriaceae</taxon>
        <taxon>Salinimicrobium</taxon>
    </lineage>
</organism>
<evidence type="ECO:0000313" key="2">
    <source>
        <dbReference type="Proteomes" id="UP000199448"/>
    </source>
</evidence>
<dbReference type="InterPro" id="IPR036583">
    <property type="entry name" value="23S_rRNA_IVS_sf"/>
</dbReference>
<dbReference type="CDD" id="cd16377">
    <property type="entry name" value="23S_rRNA_IVP_like"/>
    <property type="match status" value="1"/>
</dbReference>
<protein>
    <submittedName>
        <fullName evidence="1">Four helix bundle protein</fullName>
    </submittedName>
</protein>